<dbReference type="Proteomes" id="UP000032142">
    <property type="component" value="Unassembled WGS sequence"/>
</dbReference>
<protein>
    <submittedName>
        <fullName evidence="1">Uncharacterized protein</fullName>
    </submittedName>
</protein>
<accession>A0A0B0N992</accession>
<dbReference type="AlphaFoldDB" id="A0A0B0N992"/>
<dbReference type="EMBL" id="KN390458">
    <property type="protein sequence ID" value="KHG09330.1"/>
    <property type="molecule type" value="Genomic_DNA"/>
</dbReference>
<proteinExistence type="predicted"/>
<reference evidence="2" key="1">
    <citation type="submission" date="2014-09" db="EMBL/GenBank/DDBJ databases">
        <authorList>
            <person name="Mudge J."/>
            <person name="Ramaraj T."/>
            <person name="Lindquist I.E."/>
            <person name="Bharti A.K."/>
            <person name="Sundararajan A."/>
            <person name="Cameron C.T."/>
            <person name="Woodward J.E."/>
            <person name="May G.D."/>
            <person name="Brubaker C."/>
            <person name="Broadhvest J."/>
            <person name="Wilkins T.A."/>
        </authorList>
    </citation>
    <scope>NUCLEOTIDE SEQUENCE</scope>
    <source>
        <strain evidence="2">cv. AKA8401</strain>
    </source>
</reference>
<evidence type="ECO:0000313" key="1">
    <source>
        <dbReference type="EMBL" id="KHG09330.1"/>
    </source>
</evidence>
<keyword evidence="2" id="KW-1185">Reference proteome</keyword>
<gene>
    <name evidence="1" type="ORF">F383_36592</name>
</gene>
<organism evidence="1 2">
    <name type="scientific">Gossypium arboreum</name>
    <name type="common">Tree cotton</name>
    <name type="synonym">Gossypium nanking</name>
    <dbReference type="NCBI Taxonomy" id="29729"/>
    <lineage>
        <taxon>Eukaryota</taxon>
        <taxon>Viridiplantae</taxon>
        <taxon>Streptophyta</taxon>
        <taxon>Embryophyta</taxon>
        <taxon>Tracheophyta</taxon>
        <taxon>Spermatophyta</taxon>
        <taxon>Magnoliopsida</taxon>
        <taxon>eudicotyledons</taxon>
        <taxon>Gunneridae</taxon>
        <taxon>Pentapetalae</taxon>
        <taxon>rosids</taxon>
        <taxon>malvids</taxon>
        <taxon>Malvales</taxon>
        <taxon>Malvaceae</taxon>
        <taxon>Malvoideae</taxon>
        <taxon>Gossypium</taxon>
    </lineage>
</organism>
<evidence type="ECO:0000313" key="2">
    <source>
        <dbReference type="Proteomes" id="UP000032142"/>
    </source>
</evidence>
<sequence length="56" mass="6729">MASERCDYVLLYKTIAVLWHQYVICDPCKTIAGLWHRYVICDPCQTIARLWHRYVI</sequence>
<name>A0A0B0N992_GOSAR</name>